<dbReference type="InterPro" id="IPR003737">
    <property type="entry name" value="GlcNAc_PI_deacetylase-related"/>
</dbReference>
<dbReference type="PANTHER" id="PTHR12993">
    <property type="entry name" value="N-ACETYLGLUCOSAMINYL-PHOSPHATIDYLINOSITOL DE-N-ACETYLASE-RELATED"/>
    <property type="match status" value="1"/>
</dbReference>
<organism evidence="1 2">
    <name type="scientific">Azohydromonas lata</name>
    <dbReference type="NCBI Taxonomy" id="45677"/>
    <lineage>
        <taxon>Bacteria</taxon>
        <taxon>Pseudomonadati</taxon>
        <taxon>Pseudomonadota</taxon>
        <taxon>Betaproteobacteria</taxon>
        <taxon>Burkholderiales</taxon>
        <taxon>Sphaerotilaceae</taxon>
        <taxon>Azohydromonas</taxon>
    </lineage>
</organism>
<dbReference type="GO" id="GO:0016787">
    <property type="term" value="F:hydrolase activity"/>
    <property type="evidence" value="ECO:0007669"/>
    <property type="project" value="UniProtKB-KW"/>
</dbReference>
<evidence type="ECO:0000313" key="2">
    <source>
        <dbReference type="Proteomes" id="UP001293718"/>
    </source>
</evidence>
<evidence type="ECO:0000313" key="1">
    <source>
        <dbReference type="EMBL" id="MDZ5456537.1"/>
    </source>
</evidence>
<dbReference type="EC" id="3.5.1.-" evidence="1"/>
<dbReference type="Pfam" id="PF02585">
    <property type="entry name" value="PIG-L"/>
    <property type="match status" value="1"/>
</dbReference>
<gene>
    <name evidence="1" type="ORF">SM757_08105</name>
</gene>
<proteinExistence type="predicted"/>
<dbReference type="InterPro" id="IPR024078">
    <property type="entry name" value="LmbE-like_dom_sf"/>
</dbReference>
<dbReference type="PANTHER" id="PTHR12993:SF11">
    <property type="entry name" value="N-ACETYLGLUCOSAMINYL-PHOSPHATIDYLINOSITOL DE-N-ACETYLASE"/>
    <property type="match status" value="1"/>
</dbReference>
<dbReference type="Proteomes" id="UP001293718">
    <property type="component" value="Unassembled WGS sequence"/>
</dbReference>
<protein>
    <submittedName>
        <fullName evidence="1">PIG-L family deacetylase</fullName>
        <ecNumber evidence="1">3.5.1.-</ecNumber>
    </submittedName>
</protein>
<accession>A0ABU5IBQ8</accession>
<keyword evidence="1" id="KW-0378">Hydrolase</keyword>
<dbReference type="Gene3D" id="3.40.50.10320">
    <property type="entry name" value="LmbE-like"/>
    <property type="match status" value="1"/>
</dbReference>
<comment type="caution">
    <text evidence="1">The sequence shown here is derived from an EMBL/GenBank/DDBJ whole genome shotgun (WGS) entry which is preliminary data.</text>
</comment>
<dbReference type="SUPFAM" id="SSF102588">
    <property type="entry name" value="LmbE-like"/>
    <property type="match status" value="1"/>
</dbReference>
<name>A0ABU5IBQ8_9BURK</name>
<reference evidence="1 2" key="1">
    <citation type="submission" date="2023-11" db="EMBL/GenBank/DDBJ databases">
        <title>Draft genome of Azohydromonas lata strain H1 (DSM1123), a polyhydroxyalkanoate producer.</title>
        <authorList>
            <person name="Traversa D."/>
            <person name="D'Addabbo P."/>
            <person name="Pazzani C."/>
            <person name="Manzari C."/>
            <person name="Chiara M."/>
            <person name="Scrascia M."/>
        </authorList>
    </citation>
    <scope>NUCLEOTIDE SEQUENCE [LARGE SCALE GENOMIC DNA]</scope>
    <source>
        <strain evidence="1 2">H1</strain>
    </source>
</reference>
<dbReference type="EMBL" id="JAXOJX010000009">
    <property type="protein sequence ID" value="MDZ5456537.1"/>
    <property type="molecule type" value="Genomic_DNA"/>
</dbReference>
<keyword evidence="2" id="KW-1185">Reference proteome</keyword>
<sequence length="228" mass="25199">MPTPESRQVVLCVAPHPDDETLGCGMTLLRHVAEGAQVHWLIMTAMHASQGFGQERMAAREAEIAQVARAYGFADVHRAGLPTTRLDTLPMGDLVGVVSAVVSQVRPGIVYLPYRNDVHSDHAAVFDAAAACCKSFRYPSIRQVCAYETLSETEFGLRPDDPGFRPNLFVDGTPWLERKLEIMRMFAGEMGDFPFPRSEECLRAQAMLRGSQAGVRAAEAFMMLKEVR</sequence>
<dbReference type="RefSeq" id="WP_322465065.1">
    <property type="nucleotide sequence ID" value="NZ_JAXOJX010000009.1"/>
</dbReference>